<feature type="transmembrane region" description="Helical" evidence="1">
    <location>
        <begin position="40"/>
        <end position="57"/>
    </location>
</feature>
<keyword evidence="1" id="KW-1133">Transmembrane helix</keyword>
<proteinExistence type="predicted"/>
<name>A0ABV5WEN8_9BACI</name>
<dbReference type="Proteomes" id="UP001589609">
    <property type="component" value="Unassembled WGS sequence"/>
</dbReference>
<reference evidence="2 3" key="1">
    <citation type="submission" date="2024-09" db="EMBL/GenBank/DDBJ databases">
        <authorList>
            <person name="Sun Q."/>
            <person name="Mori K."/>
        </authorList>
    </citation>
    <scope>NUCLEOTIDE SEQUENCE [LARGE SCALE GENOMIC DNA]</scope>
    <source>
        <strain evidence="2 3">JCM 11201</strain>
    </source>
</reference>
<dbReference type="EMBL" id="JBHMAF010000051">
    <property type="protein sequence ID" value="MFB9759025.1"/>
    <property type="molecule type" value="Genomic_DNA"/>
</dbReference>
<keyword evidence="1" id="KW-0472">Membrane</keyword>
<sequence length="66" mass="7588">MRKYLKYIVLSLTAYFFTLTEVFAHEEGATNQLAPDLHPVLVVLEFTITLWVGYKIAKWLSAIGKQ</sequence>
<protein>
    <submittedName>
        <fullName evidence="2">Uncharacterized protein</fullName>
    </submittedName>
</protein>
<evidence type="ECO:0000313" key="2">
    <source>
        <dbReference type="EMBL" id="MFB9759025.1"/>
    </source>
</evidence>
<evidence type="ECO:0000313" key="3">
    <source>
        <dbReference type="Proteomes" id="UP001589609"/>
    </source>
</evidence>
<comment type="caution">
    <text evidence="2">The sequence shown here is derived from an EMBL/GenBank/DDBJ whole genome shotgun (WGS) entry which is preliminary data.</text>
</comment>
<organism evidence="2 3">
    <name type="scientific">Ectobacillus funiculus</name>
    <dbReference type="NCBI Taxonomy" id="137993"/>
    <lineage>
        <taxon>Bacteria</taxon>
        <taxon>Bacillati</taxon>
        <taxon>Bacillota</taxon>
        <taxon>Bacilli</taxon>
        <taxon>Bacillales</taxon>
        <taxon>Bacillaceae</taxon>
        <taxon>Ectobacillus</taxon>
    </lineage>
</organism>
<evidence type="ECO:0000256" key="1">
    <source>
        <dbReference type="SAM" id="Phobius"/>
    </source>
</evidence>
<gene>
    <name evidence="2" type="ORF">ACFFMS_11195</name>
</gene>
<accession>A0ABV5WEN8</accession>
<dbReference type="RefSeq" id="WP_379949310.1">
    <property type="nucleotide sequence ID" value="NZ_JBHMAF010000051.1"/>
</dbReference>
<keyword evidence="1" id="KW-0812">Transmembrane</keyword>
<keyword evidence="3" id="KW-1185">Reference proteome</keyword>